<dbReference type="Gene3D" id="3.40.50.300">
    <property type="entry name" value="P-loop containing nucleotide triphosphate hydrolases"/>
    <property type="match status" value="1"/>
</dbReference>
<keyword evidence="4 9" id="KW-0547">Nucleotide-binding</keyword>
<evidence type="ECO:0000259" key="11">
    <source>
        <dbReference type="Pfam" id="PF06418"/>
    </source>
</evidence>
<evidence type="ECO:0000313" key="13">
    <source>
        <dbReference type="Proteomes" id="UP001589814"/>
    </source>
</evidence>
<comment type="caution">
    <text evidence="9">Lacks conserved residue(s) required for the propagation of feature annotation.</text>
</comment>
<dbReference type="RefSeq" id="WP_019952748.1">
    <property type="nucleotide sequence ID" value="NZ_JBHLVX010000018.1"/>
</dbReference>
<feature type="domain" description="Glutamine amidotransferase" evidence="10">
    <location>
        <begin position="301"/>
        <end position="534"/>
    </location>
</feature>
<feature type="binding site" evidence="9">
    <location>
        <position position="140"/>
    </location>
    <ligand>
        <name>Mg(2+)</name>
        <dbReference type="ChEBI" id="CHEBI:18420"/>
    </ligand>
</feature>
<feature type="domain" description="CTP synthase N-terminal" evidence="11">
    <location>
        <begin position="4"/>
        <end position="266"/>
    </location>
</feature>
<feature type="active site" description="Nucleophile; for glutamine hydrolysis" evidence="9">
    <location>
        <position position="379"/>
    </location>
</feature>
<feature type="binding site" evidence="9">
    <location>
        <begin position="15"/>
        <end position="20"/>
    </location>
    <ligand>
        <name>ATP</name>
        <dbReference type="ChEBI" id="CHEBI:30616"/>
    </ligand>
</feature>
<feature type="binding site" evidence="9">
    <location>
        <position position="72"/>
    </location>
    <ligand>
        <name>ATP</name>
        <dbReference type="ChEBI" id="CHEBI:30616"/>
    </ligand>
</feature>
<evidence type="ECO:0000256" key="2">
    <source>
        <dbReference type="ARBA" id="ARBA00007533"/>
    </source>
</evidence>
<accession>A0ABV6G1N8</accession>
<evidence type="ECO:0000256" key="6">
    <source>
        <dbReference type="ARBA" id="ARBA00022962"/>
    </source>
</evidence>
<evidence type="ECO:0000256" key="5">
    <source>
        <dbReference type="ARBA" id="ARBA00022840"/>
    </source>
</evidence>
<dbReference type="EC" id="6.3.4.2" evidence="9"/>
<proteinExistence type="inferred from homology"/>
<evidence type="ECO:0000259" key="10">
    <source>
        <dbReference type="Pfam" id="PF00117"/>
    </source>
</evidence>
<evidence type="ECO:0000313" key="12">
    <source>
        <dbReference type="EMBL" id="MFC0267403.1"/>
    </source>
</evidence>
<feature type="region of interest" description="Amidoligase domain" evidence="9">
    <location>
        <begin position="1"/>
        <end position="266"/>
    </location>
</feature>
<reference evidence="12 13" key="1">
    <citation type="submission" date="2024-09" db="EMBL/GenBank/DDBJ databases">
        <authorList>
            <person name="Sun Q."/>
            <person name="Mori K."/>
        </authorList>
    </citation>
    <scope>NUCLEOTIDE SEQUENCE [LARGE SCALE GENOMIC DNA]</scope>
    <source>
        <strain evidence="12 13">CCM 7415</strain>
    </source>
</reference>
<dbReference type="EMBL" id="JBHLVX010000018">
    <property type="protein sequence ID" value="MFC0267403.1"/>
    <property type="molecule type" value="Genomic_DNA"/>
</dbReference>
<feature type="binding site" evidence="9">
    <location>
        <position position="352"/>
    </location>
    <ligand>
        <name>L-glutamine</name>
        <dbReference type="ChEBI" id="CHEBI:58359"/>
    </ligand>
</feature>
<keyword evidence="3 9" id="KW-0436">Ligase</keyword>
<dbReference type="PROSITE" id="PS51273">
    <property type="entry name" value="GATASE_TYPE_1"/>
    <property type="match status" value="1"/>
</dbReference>
<evidence type="ECO:0000256" key="4">
    <source>
        <dbReference type="ARBA" id="ARBA00022741"/>
    </source>
</evidence>
<dbReference type="Pfam" id="PF00117">
    <property type="entry name" value="GATase"/>
    <property type="match status" value="1"/>
</dbReference>
<comment type="catalytic activity">
    <reaction evidence="9">
        <text>UTP + NH4(+) + ATP = CTP + ADP + phosphate + 2 H(+)</text>
        <dbReference type="Rhea" id="RHEA:16597"/>
        <dbReference type="ChEBI" id="CHEBI:15378"/>
        <dbReference type="ChEBI" id="CHEBI:28938"/>
        <dbReference type="ChEBI" id="CHEBI:30616"/>
        <dbReference type="ChEBI" id="CHEBI:37563"/>
        <dbReference type="ChEBI" id="CHEBI:43474"/>
        <dbReference type="ChEBI" id="CHEBI:46398"/>
        <dbReference type="ChEBI" id="CHEBI:456216"/>
    </reaction>
</comment>
<feature type="binding site" evidence="9">
    <location>
        <position position="72"/>
    </location>
    <ligand>
        <name>Mg(2+)</name>
        <dbReference type="ChEBI" id="CHEBI:18420"/>
    </ligand>
</feature>
<dbReference type="PANTHER" id="PTHR11550">
    <property type="entry name" value="CTP SYNTHASE"/>
    <property type="match status" value="1"/>
</dbReference>
<comment type="catalytic activity">
    <reaction evidence="9">
        <text>L-glutamine + H2O = L-glutamate + NH4(+)</text>
        <dbReference type="Rhea" id="RHEA:15889"/>
        <dbReference type="ChEBI" id="CHEBI:15377"/>
        <dbReference type="ChEBI" id="CHEBI:28938"/>
        <dbReference type="ChEBI" id="CHEBI:29985"/>
        <dbReference type="ChEBI" id="CHEBI:58359"/>
    </reaction>
</comment>
<comment type="pathway">
    <text evidence="1 9">Pyrimidine metabolism; CTP biosynthesis via de novo pathway; CTP from UDP: step 2/2.</text>
</comment>
<feature type="binding site" evidence="9">
    <location>
        <position position="223"/>
    </location>
    <ligand>
        <name>UTP</name>
        <dbReference type="ChEBI" id="CHEBI:46398"/>
    </ligand>
</feature>
<feature type="active site" evidence="9">
    <location>
        <position position="515"/>
    </location>
</feature>
<comment type="similarity">
    <text evidence="2 9">Belongs to the CTP synthase family.</text>
</comment>
<comment type="caution">
    <text evidence="12">The sequence shown here is derived from an EMBL/GenBank/DDBJ whole genome shotgun (WGS) entry which is preliminary data.</text>
</comment>
<feature type="binding site" evidence="9">
    <location>
        <position position="241"/>
    </location>
    <ligand>
        <name>ATP</name>
        <dbReference type="ChEBI" id="CHEBI:30616"/>
    </ligand>
</feature>
<feature type="binding site" evidence="9">
    <location>
        <position position="223"/>
    </location>
    <ligand>
        <name>CTP</name>
        <dbReference type="ChEBI" id="CHEBI:37563"/>
        <note>allosteric inhibitor</note>
    </ligand>
</feature>
<feature type="binding site" evidence="9">
    <location>
        <position position="403"/>
    </location>
    <ligand>
        <name>L-glutamine</name>
        <dbReference type="ChEBI" id="CHEBI:58359"/>
    </ligand>
</feature>
<feature type="binding site" evidence="9">
    <location>
        <begin position="187"/>
        <end position="192"/>
    </location>
    <ligand>
        <name>UTP</name>
        <dbReference type="ChEBI" id="CHEBI:46398"/>
    </ligand>
</feature>
<dbReference type="PANTHER" id="PTHR11550:SF0">
    <property type="entry name" value="CTP SYNTHASE-RELATED"/>
    <property type="match status" value="1"/>
</dbReference>
<dbReference type="InterPro" id="IPR027417">
    <property type="entry name" value="P-loop_NTPase"/>
</dbReference>
<dbReference type="InterPro" id="IPR017456">
    <property type="entry name" value="CTP_synthase_N"/>
</dbReference>
<dbReference type="NCBIfam" id="NF003792">
    <property type="entry name" value="PRK05380.1"/>
    <property type="match status" value="1"/>
</dbReference>
<keyword evidence="9" id="KW-0460">Magnesium</keyword>
<comment type="function">
    <text evidence="9">Catalyzes the ATP-dependent amination of UTP to CTP with either L-glutamine or ammonia as the source of nitrogen. Regulates intracellular CTP levels through interactions with the four ribonucleotide triphosphates.</text>
</comment>
<dbReference type="NCBIfam" id="TIGR00337">
    <property type="entry name" value="PyrG"/>
    <property type="match status" value="1"/>
</dbReference>
<feature type="binding site" evidence="9">
    <location>
        <position position="470"/>
    </location>
    <ligand>
        <name>L-glutamine</name>
        <dbReference type="ChEBI" id="CHEBI:58359"/>
    </ligand>
</feature>
<keyword evidence="13" id="KW-1185">Reference proteome</keyword>
<sequence>MTTRYIFVTGGVVSSLGKGIAAASLAAILEARGLKVTILKLDPYINVDPGTMSPFQHGEVFVTEDGAETDLDLGHYERFIRSRMSQANNFTTGRVYEHVLRKERRGDYLGGTVQVIPHITDEIKRRVKAGAEGYDVALVEIGGTVGDIESLPFLEAIRQLRTEVGASRALFMHLTLVPYIRSAGETKTKPTQHSVKELRSIGIQPDILLCRSEVEIEAGERRKIALFTNVEERAVIPIQDADTIYRIPLMLHDQQLDDIVCDKLRLEAEPADLAEWVRVLDAKLNPLKTINIAMVGKYMELLDAYKSLNEALIHAGIQTRVRVNIEYVDSEVIEREGVERLEGKDAILVPGGFGSRGVEGKIATARFAREHGVPYLGICLGMQVAVIEFARHLAGWQDANSTEFTHDTRHPVVGLITEWITPEGRIETRDASSDLGGTMRLGGQSCVLAEGTRAREVYGSETIVERHRHRYEINDQFVAELEQAGLIISGRSVDQSLVEMVELVDHPWYVACQFHPEFTSTPRDGHPLFTGFVNAALAHRTTRLKHSGGREQERDHE</sequence>
<evidence type="ECO:0000256" key="7">
    <source>
        <dbReference type="ARBA" id="ARBA00022975"/>
    </source>
</evidence>
<dbReference type="Gene3D" id="3.40.50.880">
    <property type="match status" value="1"/>
</dbReference>
<dbReference type="InterPro" id="IPR033828">
    <property type="entry name" value="GATase1_CTP_Synthase"/>
</dbReference>
<dbReference type="CDD" id="cd01746">
    <property type="entry name" value="GATase1_CTP_Synthase"/>
    <property type="match status" value="1"/>
</dbReference>
<dbReference type="SUPFAM" id="SSF52317">
    <property type="entry name" value="Class I glutamine amidotransferase-like"/>
    <property type="match status" value="1"/>
</dbReference>
<evidence type="ECO:0000256" key="3">
    <source>
        <dbReference type="ARBA" id="ARBA00022598"/>
    </source>
</evidence>
<feature type="binding site" evidence="9">
    <location>
        <position position="14"/>
    </location>
    <ligand>
        <name>CTP</name>
        <dbReference type="ChEBI" id="CHEBI:37563"/>
        <note>allosteric inhibitor</note>
    </ligand>
</feature>
<dbReference type="HAMAP" id="MF_01227">
    <property type="entry name" value="PyrG"/>
    <property type="match status" value="1"/>
</dbReference>
<protein>
    <recommendedName>
        <fullName evidence="9">CTP synthase</fullName>
        <ecNumber evidence="9">6.3.4.2</ecNumber>
    </recommendedName>
    <alternativeName>
        <fullName evidence="9">Cytidine 5'-triphosphate synthase</fullName>
    </alternativeName>
    <alternativeName>
        <fullName evidence="9">Cytidine triphosphate synthetase</fullName>
        <shortName evidence="9">CTP synthetase</shortName>
        <shortName evidence="9">CTPS</shortName>
    </alternativeName>
    <alternativeName>
        <fullName evidence="9">UTP--ammonia ligase</fullName>
    </alternativeName>
</protein>
<comment type="activity regulation">
    <text evidence="9">Allosterically activated by GTP, when glutamine is the substrate; GTP has no effect on the reaction when ammonia is the substrate. The allosteric effector GTP functions by stabilizing the protein conformation that binds the tetrahedral intermediate(s) formed during glutamine hydrolysis. Inhibited by the product CTP, via allosteric rather than competitive inhibition.</text>
</comment>
<dbReference type="InterPro" id="IPR017926">
    <property type="entry name" value="GATASE"/>
</dbReference>
<feature type="binding site" evidence="9">
    <location>
        <begin position="380"/>
        <end position="383"/>
    </location>
    <ligand>
        <name>L-glutamine</name>
        <dbReference type="ChEBI" id="CHEBI:58359"/>
    </ligand>
</feature>
<evidence type="ECO:0000256" key="1">
    <source>
        <dbReference type="ARBA" id="ARBA00005171"/>
    </source>
</evidence>
<feature type="binding site" evidence="9">
    <location>
        <begin position="147"/>
        <end position="149"/>
    </location>
    <ligand>
        <name>CTP</name>
        <dbReference type="ChEBI" id="CHEBI:37563"/>
        <note>allosteric inhibitor</note>
    </ligand>
</feature>
<dbReference type="Pfam" id="PF06418">
    <property type="entry name" value="CTP_synth_N"/>
    <property type="match status" value="1"/>
</dbReference>
<dbReference type="InterPro" id="IPR029062">
    <property type="entry name" value="Class_I_gatase-like"/>
</dbReference>
<comment type="catalytic activity">
    <reaction evidence="8 9">
        <text>UTP + L-glutamine + ATP + H2O = CTP + L-glutamate + ADP + phosphate + 2 H(+)</text>
        <dbReference type="Rhea" id="RHEA:26426"/>
        <dbReference type="ChEBI" id="CHEBI:15377"/>
        <dbReference type="ChEBI" id="CHEBI:15378"/>
        <dbReference type="ChEBI" id="CHEBI:29985"/>
        <dbReference type="ChEBI" id="CHEBI:30616"/>
        <dbReference type="ChEBI" id="CHEBI:37563"/>
        <dbReference type="ChEBI" id="CHEBI:43474"/>
        <dbReference type="ChEBI" id="CHEBI:46398"/>
        <dbReference type="ChEBI" id="CHEBI:58359"/>
        <dbReference type="ChEBI" id="CHEBI:456216"/>
        <dbReference type="EC" id="6.3.4.2"/>
    </reaction>
</comment>
<dbReference type="SUPFAM" id="SSF52540">
    <property type="entry name" value="P-loop containing nucleoside triphosphate hydrolases"/>
    <property type="match status" value="1"/>
</dbReference>
<dbReference type="CDD" id="cd03113">
    <property type="entry name" value="CTPS_N"/>
    <property type="match status" value="1"/>
</dbReference>
<feature type="binding site" evidence="9">
    <location>
        <position position="14"/>
    </location>
    <ligand>
        <name>UTP</name>
        <dbReference type="ChEBI" id="CHEBI:46398"/>
    </ligand>
</feature>
<organism evidence="12 13">
    <name type="scientific">Kushneria aurantia</name>
    <dbReference type="NCBI Taxonomy" id="504092"/>
    <lineage>
        <taxon>Bacteria</taxon>
        <taxon>Pseudomonadati</taxon>
        <taxon>Pseudomonadota</taxon>
        <taxon>Gammaproteobacteria</taxon>
        <taxon>Oceanospirillales</taxon>
        <taxon>Halomonadaceae</taxon>
        <taxon>Kushneria</taxon>
    </lineage>
</organism>
<keyword evidence="7 9" id="KW-0665">Pyrimidine biosynthesis</keyword>
<keyword evidence="9" id="KW-0479">Metal-binding</keyword>
<keyword evidence="5 9" id="KW-0067">ATP-binding</keyword>
<evidence type="ECO:0000256" key="8">
    <source>
        <dbReference type="ARBA" id="ARBA00047781"/>
    </source>
</evidence>
<dbReference type="GO" id="GO:0003883">
    <property type="term" value="F:CTP synthase activity"/>
    <property type="evidence" value="ECO:0007669"/>
    <property type="project" value="UniProtKB-EC"/>
</dbReference>
<feature type="active site" evidence="9">
    <location>
        <position position="517"/>
    </location>
</feature>
<gene>
    <name evidence="9" type="primary">pyrG</name>
    <name evidence="12" type="ORF">ACFFHW_05230</name>
</gene>
<comment type="subunit">
    <text evidence="9">Homotetramer.</text>
</comment>
<name>A0ABV6G1N8_9GAMM</name>
<feature type="binding site" evidence="9">
    <location>
        <begin position="187"/>
        <end position="192"/>
    </location>
    <ligand>
        <name>CTP</name>
        <dbReference type="ChEBI" id="CHEBI:37563"/>
        <note>allosteric inhibitor</note>
    </ligand>
</feature>
<dbReference type="InterPro" id="IPR004468">
    <property type="entry name" value="CTP_synthase"/>
</dbReference>
<keyword evidence="6 9" id="KW-0315">Glutamine amidotransferase</keyword>
<comment type="miscellaneous">
    <text evidence="9">CTPSs have evolved a hybrid strategy for distinguishing between UTP and CTP. The overlapping regions of the product feedback inhibitory and substrate sites recognize a common feature in both compounds, the triphosphate moiety. To differentiate isosteric substrate and product pyrimidine rings, an additional pocket far from the expected kinase/ligase catalytic site, specifically recognizes the cytosine and ribose portions of the product inhibitor.</text>
</comment>
<dbReference type="Proteomes" id="UP001589814">
    <property type="component" value="Unassembled WGS sequence"/>
</dbReference>
<evidence type="ECO:0000256" key="9">
    <source>
        <dbReference type="HAMAP-Rule" id="MF_01227"/>
    </source>
</evidence>